<gene>
    <name evidence="1" type="ORF">CCAP1982_LOCUS140</name>
</gene>
<organism evidence="1 2">
    <name type="scientific">Ceratitis capitata</name>
    <name type="common">Mediterranean fruit fly</name>
    <name type="synonym">Tephritis capitata</name>
    <dbReference type="NCBI Taxonomy" id="7213"/>
    <lineage>
        <taxon>Eukaryota</taxon>
        <taxon>Metazoa</taxon>
        <taxon>Ecdysozoa</taxon>
        <taxon>Arthropoda</taxon>
        <taxon>Hexapoda</taxon>
        <taxon>Insecta</taxon>
        <taxon>Pterygota</taxon>
        <taxon>Neoptera</taxon>
        <taxon>Endopterygota</taxon>
        <taxon>Diptera</taxon>
        <taxon>Brachycera</taxon>
        <taxon>Muscomorpha</taxon>
        <taxon>Tephritoidea</taxon>
        <taxon>Tephritidae</taxon>
        <taxon>Ceratitis</taxon>
        <taxon>Ceratitis</taxon>
    </lineage>
</organism>
<sequence length="55" mass="6584">IFDNWPSIRFQDHKLYSHSCLASSYSETQATKPLTVKILEDIVLDRYFRESKYKD</sequence>
<protein>
    <submittedName>
        <fullName evidence="1">(Mediterranean fruit fly) hypothetical protein</fullName>
    </submittedName>
</protein>
<evidence type="ECO:0000313" key="2">
    <source>
        <dbReference type="Proteomes" id="UP000606786"/>
    </source>
</evidence>
<keyword evidence="2" id="KW-1185">Reference proteome</keyword>
<feature type="non-terminal residue" evidence="1">
    <location>
        <position position="1"/>
    </location>
</feature>
<name>A0A811TWM2_CERCA</name>
<reference evidence="1" key="1">
    <citation type="submission" date="2020-11" db="EMBL/GenBank/DDBJ databases">
        <authorList>
            <person name="Whitehead M."/>
        </authorList>
    </citation>
    <scope>NUCLEOTIDE SEQUENCE</scope>
    <source>
        <strain evidence="1">EGII</strain>
    </source>
</reference>
<accession>A0A811TWM2</accession>
<dbReference type="EMBL" id="CAJHJT010000001">
    <property type="protein sequence ID" value="CAD6991202.1"/>
    <property type="molecule type" value="Genomic_DNA"/>
</dbReference>
<comment type="caution">
    <text evidence="1">The sequence shown here is derived from an EMBL/GenBank/DDBJ whole genome shotgun (WGS) entry which is preliminary data.</text>
</comment>
<dbReference type="AlphaFoldDB" id="A0A811TWM2"/>
<proteinExistence type="predicted"/>
<evidence type="ECO:0000313" key="1">
    <source>
        <dbReference type="EMBL" id="CAD6991202.1"/>
    </source>
</evidence>
<dbReference type="Proteomes" id="UP000606786">
    <property type="component" value="Unassembled WGS sequence"/>
</dbReference>